<dbReference type="InterPro" id="IPR011990">
    <property type="entry name" value="TPR-like_helical_dom_sf"/>
</dbReference>
<dbReference type="SUPFAM" id="SSF48452">
    <property type="entry name" value="TPR-like"/>
    <property type="match status" value="1"/>
</dbReference>
<dbReference type="InterPro" id="IPR051677">
    <property type="entry name" value="AfsR-DnrI-RedD_regulator"/>
</dbReference>
<dbReference type="InterPro" id="IPR005158">
    <property type="entry name" value="BTAD"/>
</dbReference>
<name>A0A6P0GFM9_9ACTN</name>
<accession>A0A6P0GFM9</accession>
<evidence type="ECO:0000313" key="3">
    <source>
        <dbReference type="Proteomes" id="UP000471126"/>
    </source>
</evidence>
<gene>
    <name evidence="2" type="ORF">GCU54_08600</name>
</gene>
<evidence type="ECO:0000259" key="1">
    <source>
        <dbReference type="SMART" id="SM01043"/>
    </source>
</evidence>
<feature type="domain" description="Bacterial transcriptional activator" evidence="1">
    <location>
        <begin position="106"/>
        <end position="244"/>
    </location>
</feature>
<dbReference type="SMART" id="SM01043">
    <property type="entry name" value="BTAD"/>
    <property type="match status" value="1"/>
</dbReference>
<dbReference type="AlphaFoldDB" id="A0A6P0GFM9"/>
<dbReference type="Gene3D" id="1.25.40.10">
    <property type="entry name" value="Tetratricopeptide repeat domain"/>
    <property type="match status" value="1"/>
</dbReference>
<dbReference type="PANTHER" id="PTHR35807">
    <property type="entry name" value="TRANSCRIPTIONAL REGULATOR REDD-RELATED"/>
    <property type="match status" value="1"/>
</dbReference>
<evidence type="ECO:0000313" key="2">
    <source>
        <dbReference type="EMBL" id="NEM06077.1"/>
    </source>
</evidence>
<dbReference type="Pfam" id="PF03704">
    <property type="entry name" value="BTAD"/>
    <property type="match status" value="1"/>
</dbReference>
<proteinExistence type="predicted"/>
<comment type="caution">
    <text evidence="2">The sequence shown here is derived from an EMBL/GenBank/DDBJ whole genome shotgun (WGS) entry which is preliminary data.</text>
</comment>
<dbReference type="Gene3D" id="1.10.10.10">
    <property type="entry name" value="Winged helix-like DNA-binding domain superfamily/Winged helix DNA-binding domain"/>
    <property type="match status" value="1"/>
</dbReference>
<dbReference type="InterPro" id="IPR036388">
    <property type="entry name" value="WH-like_DNA-bd_sf"/>
</dbReference>
<reference evidence="2 3" key="1">
    <citation type="submission" date="2019-12" db="EMBL/GenBank/DDBJ databases">
        <title>WGS of CPCC 203550 I12A-02606.</title>
        <authorList>
            <person name="Jiang Z."/>
        </authorList>
    </citation>
    <scope>NUCLEOTIDE SEQUENCE [LARGE SCALE GENOMIC DNA]</scope>
    <source>
        <strain evidence="2 3">I12A-02606</strain>
    </source>
</reference>
<organism evidence="2 3">
    <name type="scientific">Geodermatophilus normandii</name>
    <dbReference type="NCBI Taxonomy" id="1137989"/>
    <lineage>
        <taxon>Bacteria</taxon>
        <taxon>Bacillati</taxon>
        <taxon>Actinomycetota</taxon>
        <taxon>Actinomycetes</taxon>
        <taxon>Geodermatophilales</taxon>
        <taxon>Geodermatophilaceae</taxon>
        <taxon>Geodermatophilus</taxon>
    </lineage>
</organism>
<sequence length="270" mass="29558">MSEGECPVTLASPARVTLLDGFALRLGDDTQHPVRDLPRAIQRLVAHLSLSRCPHRNAVAGALWPDVPEDHAHGSLRSALWRLRRVAPGMVEVSGDSLCLRAGVRVDVRELETWASRILDPRVRGGDIAMPGKALRGELLPGWHEEWVLLERERLRQLRMHALEALAGELIVAGRFGEAVEAAYAAVHEEPLRESAHRVVVRAHLAEGNVAEARHAYESFRQVLADTLGVAPTPSMTGLLTELRPRVGDVGSMPTFGLLRKAPEAAQRSS</sequence>
<protein>
    <submittedName>
        <fullName evidence="2">SARP family transcriptional regulator</fullName>
    </submittedName>
</protein>
<dbReference type="Proteomes" id="UP000471126">
    <property type="component" value="Unassembled WGS sequence"/>
</dbReference>
<dbReference type="EMBL" id="JAAGWE010000013">
    <property type="protein sequence ID" value="NEM06077.1"/>
    <property type="molecule type" value="Genomic_DNA"/>
</dbReference>